<sequence>MKQIKAFVGHSFNQADKPVVDAFLDYFDQLTGIVPHFSWEHATAAEPKELAEKVLAIIDGKNTFIGICTRNEFAASPAVLKPTFWGTSHRKVAVTSLQAKTSDWVIQEIGLAKGRGMELVLLVEKGLRAPGGLQGNIEYIEFERDKPSLVFGKIVEMIKALSPKFPSASVASEPPATTGEAEADAEADPVPDIAPKPEWKLDEYKFGAFRAYLRKDDEALKKIDAAFRESPVNDGAETVAEWDANLEYMKVFLGRGGSIVKLMGLAQQYPNSDSILVLLARAYSHYDQFAEAASVFVQAAELPLGAGKSSLYRGFAAVEYAKAKKPSDVILQINMVKPAVAGDVAGELKLLSALREIAEAQKSDGLLIAAMERIVDIAPDDFEIRFKLAFKHSEMGNEELALYHYNKIPWESREAHVWNNLGVALDNLKMPVKAVNAYRAAEDRGETLAMSNLGQKFLRAGFSNEAKVIFEKGRTFENYHKNIDAGLAQLKDVPEEENKTLTETMDKLRPKAEFYKALGEAVTSAEGVTIGEKWQRGDRVLIFKFEGNNFSAKSTYEVASNSLANALTTGLGLQPVPEKYEEVLEGTINGRIIEAMIKRKKLGEASTPSSLLGLGGDSKTKVLMWISSDNKSIHAAENPYSTNPIFYVLRSVV</sequence>
<dbReference type="Proteomes" id="UP000570514">
    <property type="component" value="Unassembled WGS sequence"/>
</dbReference>
<name>A0A846N326_9PROT</name>
<organism evidence="2 3">
    <name type="scientific">Rhizomicrobium palustre</name>
    <dbReference type="NCBI Taxonomy" id="189966"/>
    <lineage>
        <taxon>Bacteria</taxon>
        <taxon>Pseudomonadati</taxon>
        <taxon>Pseudomonadota</taxon>
        <taxon>Alphaproteobacteria</taxon>
        <taxon>Micropepsales</taxon>
        <taxon>Micropepsaceae</taxon>
        <taxon>Rhizomicrobium</taxon>
    </lineage>
</organism>
<keyword evidence="3" id="KW-1185">Reference proteome</keyword>
<evidence type="ECO:0000313" key="2">
    <source>
        <dbReference type="EMBL" id="NIK89885.1"/>
    </source>
</evidence>
<dbReference type="EMBL" id="JAASRM010000001">
    <property type="protein sequence ID" value="NIK89885.1"/>
    <property type="molecule type" value="Genomic_DNA"/>
</dbReference>
<accession>A0A846N326</accession>
<proteinExistence type="predicted"/>
<feature type="region of interest" description="Disordered" evidence="1">
    <location>
        <begin position="166"/>
        <end position="192"/>
    </location>
</feature>
<dbReference type="AlphaFoldDB" id="A0A846N326"/>
<dbReference type="RefSeq" id="WP_167083958.1">
    <property type="nucleotide sequence ID" value="NZ_BAAADC010000001.1"/>
</dbReference>
<evidence type="ECO:0000256" key="1">
    <source>
        <dbReference type="SAM" id="MobiDB-lite"/>
    </source>
</evidence>
<feature type="compositionally biased region" description="Low complexity" evidence="1">
    <location>
        <begin position="171"/>
        <end position="180"/>
    </location>
</feature>
<dbReference type="Gene3D" id="1.25.40.10">
    <property type="entry name" value="Tetratricopeptide repeat domain"/>
    <property type="match status" value="1"/>
</dbReference>
<dbReference type="InterPro" id="IPR011990">
    <property type="entry name" value="TPR-like_helical_dom_sf"/>
</dbReference>
<comment type="caution">
    <text evidence="2">The sequence shown here is derived from an EMBL/GenBank/DDBJ whole genome shotgun (WGS) entry which is preliminary data.</text>
</comment>
<reference evidence="2 3" key="1">
    <citation type="submission" date="2020-03" db="EMBL/GenBank/DDBJ databases">
        <title>Genomic Encyclopedia of Type Strains, Phase IV (KMG-IV): sequencing the most valuable type-strain genomes for metagenomic binning, comparative biology and taxonomic classification.</title>
        <authorList>
            <person name="Goeker M."/>
        </authorList>
    </citation>
    <scope>NUCLEOTIDE SEQUENCE [LARGE SCALE GENOMIC DNA]</scope>
    <source>
        <strain evidence="2 3">DSM 19867</strain>
    </source>
</reference>
<protein>
    <submittedName>
        <fullName evidence="2">Tetratricopeptide (TPR) repeat protein</fullName>
    </submittedName>
</protein>
<evidence type="ECO:0000313" key="3">
    <source>
        <dbReference type="Proteomes" id="UP000570514"/>
    </source>
</evidence>
<gene>
    <name evidence="2" type="ORF">FHS83_003203</name>
</gene>
<dbReference type="SUPFAM" id="SSF48452">
    <property type="entry name" value="TPR-like"/>
    <property type="match status" value="2"/>
</dbReference>